<reference evidence="2 3" key="1">
    <citation type="submission" date="2014-11" db="EMBL/GenBank/DDBJ databases">
        <authorList>
            <person name="Zhu J."/>
            <person name="Qi W."/>
            <person name="Song R."/>
        </authorList>
    </citation>
    <scope>NUCLEOTIDE SEQUENCE [LARGE SCALE GENOMIC DNA]</scope>
</reference>
<dbReference type="InParanoid" id="A0A0G4E960"/>
<dbReference type="Proteomes" id="UP000041254">
    <property type="component" value="Unassembled WGS sequence"/>
</dbReference>
<accession>A0A0G4E960</accession>
<organism evidence="2 3">
    <name type="scientific">Vitrella brassicaformis (strain CCMP3155)</name>
    <dbReference type="NCBI Taxonomy" id="1169540"/>
    <lineage>
        <taxon>Eukaryota</taxon>
        <taxon>Sar</taxon>
        <taxon>Alveolata</taxon>
        <taxon>Colpodellida</taxon>
        <taxon>Vitrellaceae</taxon>
        <taxon>Vitrella</taxon>
    </lineage>
</organism>
<feature type="compositionally biased region" description="Gly residues" evidence="1">
    <location>
        <begin position="288"/>
        <end position="304"/>
    </location>
</feature>
<evidence type="ECO:0000256" key="1">
    <source>
        <dbReference type="SAM" id="MobiDB-lite"/>
    </source>
</evidence>
<feature type="compositionally biased region" description="Basic residues" evidence="1">
    <location>
        <begin position="181"/>
        <end position="197"/>
    </location>
</feature>
<feature type="compositionally biased region" description="Polar residues" evidence="1">
    <location>
        <begin position="80"/>
        <end position="92"/>
    </location>
</feature>
<dbReference type="EMBL" id="CDMY01000022">
    <property type="protein sequence ID" value="CEL91762.1"/>
    <property type="molecule type" value="Genomic_DNA"/>
</dbReference>
<keyword evidence="3" id="KW-1185">Reference proteome</keyword>
<feature type="region of interest" description="Disordered" evidence="1">
    <location>
        <begin position="61"/>
        <end position="93"/>
    </location>
</feature>
<dbReference type="VEuPathDB" id="CryptoDB:Vbra_19965"/>
<proteinExistence type="predicted"/>
<feature type="region of interest" description="Disordered" evidence="1">
    <location>
        <begin position="165"/>
        <end position="228"/>
    </location>
</feature>
<name>A0A0G4E960_VITBC</name>
<evidence type="ECO:0000313" key="3">
    <source>
        <dbReference type="Proteomes" id="UP000041254"/>
    </source>
</evidence>
<protein>
    <submittedName>
        <fullName evidence="2">Uncharacterized protein</fullName>
    </submittedName>
</protein>
<gene>
    <name evidence="2" type="ORF">Vbra_19965</name>
</gene>
<dbReference type="AlphaFoldDB" id="A0A0G4E960"/>
<evidence type="ECO:0000313" key="2">
    <source>
        <dbReference type="EMBL" id="CEL91762.1"/>
    </source>
</evidence>
<feature type="region of interest" description="Disordered" evidence="1">
    <location>
        <begin position="272"/>
        <end position="304"/>
    </location>
</feature>
<feature type="compositionally biased region" description="Pro residues" evidence="1">
    <location>
        <begin position="215"/>
        <end position="228"/>
    </location>
</feature>
<sequence>MDVCVCLRQGVSVDSKLYSVLLKGCLQGHHVERAVDLVRAAYGISPIPLHIELWQHAKKDNTTKNTPTHNDEQPAANGGAETSNSSNSSTGAINPRALAAAPFAPACFTKFTFPPLKRPYGPDAKVISPPDCQLLVELVEALHGRELTELVSHLPLKALQIAKTALETPGRQQGPILGPRPSRRSSHHPYQHPHAHPMRPPAFGFGSHHHHSFQPPCPPYTQPHQPPPPPLYTLNNTKINRGQMDVGVGGPPSRRPVAGGGVRPSYLAAVTQDLQRPQQRGIDDVSAVGGGGGGGGGQAAGCSS</sequence>